<dbReference type="Proteomes" id="UP001151081">
    <property type="component" value="Unassembled WGS sequence"/>
</dbReference>
<dbReference type="PANTHER" id="PTHR21666:SF270">
    <property type="entry name" value="MUREIN HYDROLASE ACTIVATOR ENVC"/>
    <property type="match status" value="1"/>
</dbReference>
<evidence type="ECO:0000313" key="3">
    <source>
        <dbReference type="EMBL" id="MDC3983223.1"/>
    </source>
</evidence>
<dbReference type="EMBL" id="JAGTJJ010000026">
    <property type="protein sequence ID" value="MDC3985197.1"/>
    <property type="molecule type" value="Genomic_DNA"/>
</dbReference>
<dbReference type="GO" id="GO:0004222">
    <property type="term" value="F:metalloendopeptidase activity"/>
    <property type="evidence" value="ECO:0007669"/>
    <property type="project" value="TreeGrafter"/>
</dbReference>
<evidence type="ECO:0000259" key="2">
    <source>
        <dbReference type="Pfam" id="PF01551"/>
    </source>
</evidence>
<organism evidence="3 5">
    <name type="scientific">Polyangium jinanense</name>
    <dbReference type="NCBI Taxonomy" id="2829994"/>
    <lineage>
        <taxon>Bacteria</taxon>
        <taxon>Pseudomonadati</taxon>
        <taxon>Myxococcota</taxon>
        <taxon>Polyangia</taxon>
        <taxon>Polyangiales</taxon>
        <taxon>Polyangiaceae</taxon>
        <taxon>Polyangium</taxon>
    </lineage>
</organism>
<dbReference type="Gene3D" id="2.70.70.10">
    <property type="entry name" value="Glucose Permease (Domain IIA)"/>
    <property type="match status" value="1"/>
</dbReference>
<dbReference type="SUPFAM" id="SSF51261">
    <property type="entry name" value="Duplicated hybrid motif"/>
    <property type="match status" value="1"/>
</dbReference>
<dbReference type="InterPro" id="IPR050570">
    <property type="entry name" value="Cell_wall_metabolism_enzyme"/>
</dbReference>
<name>A0A9X3X6Q2_9BACT</name>
<dbReference type="InterPro" id="IPR016047">
    <property type="entry name" value="M23ase_b-sheet_dom"/>
</dbReference>
<keyword evidence="5" id="KW-1185">Reference proteome</keyword>
<feature type="signal peptide" evidence="1">
    <location>
        <begin position="1"/>
        <end position="23"/>
    </location>
</feature>
<accession>A0A9X3X6Q2</accession>
<evidence type="ECO:0000256" key="1">
    <source>
        <dbReference type="SAM" id="SignalP"/>
    </source>
</evidence>
<feature type="chain" id="PRO_5044703907" evidence="1">
    <location>
        <begin position="24"/>
        <end position="378"/>
    </location>
</feature>
<evidence type="ECO:0000313" key="5">
    <source>
        <dbReference type="Proteomes" id="UP001151081"/>
    </source>
</evidence>
<dbReference type="RefSeq" id="WP_272421041.1">
    <property type="nucleotide sequence ID" value="NZ_JAGTJJ010000012.1"/>
</dbReference>
<dbReference type="PROSITE" id="PS51257">
    <property type="entry name" value="PROKAR_LIPOPROTEIN"/>
    <property type="match status" value="1"/>
</dbReference>
<evidence type="ECO:0000313" key="4">
    <source>
        <dbReference type="EMBL" id="MDC3985197.1"/>
    </source>
</evidence>
<sequence>MPRDDFRIINRLFAVLFATLAVAGSGACSQIDESVPAEDVHSYHDSELGFSLQVPAGWKLPDEQPMGIGTTVSFRDPNSTAKIEIGVHTASFKPNDTLASWTRKYEKASAVYGPGETSTTLETGFRVSGEDALLMTGTTPEISYRMVNIRRGDAIWFVWSNLPESDAALFDRAVASFTFDETSPRTLAEVYGPDFRALDLDAYDSSGVLAIKAPTSATNLVGTYRLPFVGTSAISTGPGCSATHQGSHYEAIDYMLSDNFPVRAAYSGWVSFFGWNNEGFGNLLKINHQNSEESFYAHLNGWAGTMWNGQARSTGCTVAYAGCTGNCSGTHVHFEVRVNSVAASIRNLPGNVWYTSANPPCVTNSTDGSGTGPSSPCP</sequence>
<gene>
    <name evidence="3" type="ORF">KEG57_22110</name>
    <name evidence="4" type="ORF">KEG57_32265</name>
</gene>
<protein>
    <submittedName>
        <fullName evidence="3">M23 family metallopeptidase</fullName>
    </submittedName>
</protein>
<dbReference type="CDD" id="cd12797">
    <property type="entry name" value="M23_peptidase"/>
    <property type="match status" value="1"/>
</dbReference>
<dbReference type="Gene3D" id="3.40.1000.10">
    <property type="entry name" value="Mog1/PsbP, alpha/beta/alpha sandwich"/>
    <property type="match status" value="1"/>
</dbReference>
<dbReference type="Pfam" id="PF01551">
    <property type="entry name" value="Peptidase_M23"/>
    <property type="match status" value="1"/>
</dbReference>
<feature type="domain" description="M23ase beta-sheet core" evidence="2">
    <location>
        <begin position="250"/>
        <end position="341"/>
    </location>
</feature>
<dbReference type="AlphaFoldDB" id="A0A9X3X6Q2"/>
<dbReference type="EMBL" id="JAGTJJ010000012">
    <property type="protein sequence ID" value="MDC3983223.1"/>
    <property type="molecule type" value="Genomic_DNA"/>
</dbReference>
<keyword evidence="1" id="KW-0732">Signal</keyword>
<comment type="caution">
    <text evidence="3">The sequence shown here is derived from an EMBL/GenBank/DDBJ whole genome shotgun (WGS) entry which is preliminary data.</text>
</comment>
<reference evidence="3 5" key="1">
    <citation type="submission" date="2021-04" db="EMBL/GenBank/DDBJ databases">
        <title>Genome analysis of Polyangium sp.</title>
        <authorList>
            <person name="Li Y."/>
            <person name="Wang J."/>
        </authorList>
    </citation>
    <scope>NUCLEOTIDE SEQUENCE [LARGE SCALE GENOMIC DNA]</scope>
    <source>
        <strain evidence="3 5">SDU14</strain>
    </source>
</reference>
<proteinExistence type="predicted"/>
<dbReference type="PANTHER" id="PTHR21666">
    <property type="entry name" value="PEPTIDASE-RELATED"/>
    <property type="match status" value="1"/>
</dbReference>
<dbReference type="InterPro" id="IPR011055">
    <property type="entry name" value="Dup_hybrid_motif"/>
</dbReference>